<feature type="compositionally biased region" description="Acidic residues" evidence="1">
    <location>
        <begin position="53"/>
        <end position="64"/>
    </location>
</feature>
<dbReference type="Proteomes" id="UP000008237">
    <property type="component" value="Unassembled WGS sequence"/>
</dbReference>
<feature type="region of interest" description="Disordered" evidence="1">
    <location>
        <begin position="30"/>
        <end position="64"/>
    </location>
</feature>
<evidence type="ECO:0000256" key="1">
    <source>
        <dbReference type="SAM" id="MobiDB-lite"/>
    </source>
</evidence>
<protein>
    <submittedName>
        <fullName evidence="2">Uncharacterized protein</fullName>
    </submittedName>
</protein>
<evidence type="ECO:0000313" key="3">
    <source>
        <dbReference type="Proteomes" id="UP000008237"/>
    </source>
</evidence>
<dbReference type="AlphaFoldDB" id="E2C4S5"/>
<dbReference type="EMBL" id="GL452586">
    <property type="protein sequence ID" value="EFN77058.1"/>
    <property type="molecule type" value="Genomic_DNA"/>
</dbReference>
<gene>
    <name evidence="2" type="ORF">EAI_00699</name>
</gene>
<name>E2C4S5_HARSA</name>
<accession>E2C4S5</accession>
<evidence type="ECO:0000313" key="2">
    <source>
        <dbReference type="EMBL" id="EFN77058.1"/>
    </source>
</evidence>
<reference evidence="2 3" key="1">
    <citation type="journal article" date="2010" name="Science">
        <title>Genomic comparison of the ants Camponotus floridanus and Harpegnathos saltator.</title>
        <authorList>
            <person name="Bonasio R."/>
            <person name="Zhang G."/>
            <person name="Ye C."/>
            <person name="Mutti N.S."/>
            <person name="Fang X."/>
            <person name="Qin N."/>
            <person name="Donahue G."/>
            <person name="Yang P."/>
            <person name="Li Q."/>
            <person name="Li C."/>
            <person name="Zhang P."/>
            <person name="Huang Z."/>
            <person name="Berger S.L."/>
            <person name="Reinberg D."/>
            <person name="Wang J."/>
            <person name="Liebig J."/>
        </authorList>
    </citation>
    <scope>NUCLEOTIDE SEQUENCE [LARGE SCALE GENOMIC DNA]</scope>
    <source>
        <strain evidence="2 3">R22 G/1</strain>
    </source>
</reference>
<keyword evidence="3" id="KW-1185">Reference proteome</keyword>
<organism evidence="3">
    <name type="scientific">Harpegnathos saltator</name>
    <name type="common">Jerdon's jumping ant</name>
    <dbReference type="NCBI Taxonomy" id="610380"/>
    <lineage>
        <taxon>Eukaryota</taxon>
        <taxon>Metazoa</taxon>
        <taxon>Ecdysozoa</taxon>
        <taxon>Arthropoda</taxon>
        <taxon>Hexapoda</taxon>
        <taxon>Insecta</taxon>
        <taxon>Pterygota</taxon>
        <taxon>Neoptera</taxon>
        <taxon>Endopterygota</taxon>
        <taxon>Hymenoptera</taxon>
        <taxon>Apocrita</taxon>
        <taxon>Aculeata</taxon>
        <taxon>Formicoidea</taxon>
        <taxon>Formicidae</taxon>
        <taxon>Ponerinae</taxon>
        <taxon>Ponerini</taxon>
        <taxon>Harpegnathos</taxon>
    </lineage>
</organism>
<sequence length="64" mass="7416">MPSDVRGYRELICDWYNTILFLQIEYDDRAKQQSLKQQKQPPPAQKPAAANDDNSDDDFDIDAI</sequence>
<dbReference type="InParanoid" id="E2C4S5"/>
<proteinExistence type="predicted"/>